<evidence type="ECO:0000313" key="2">
    <source>
        <dbReference type="EMBL" id="KPI37453.1"/>
    </source>
</evidence>
<reference evidence="2 3" key="1">
    <citation type="submission" date="2015-06" db="EMBL/GenBank/DDBJ databases">
        <title>Draft genome of the ant-associated black yeast Phialophora attae CBS 131958.</title>
        <authorList>
            <person name="Moreno L.F."/>
            <person name="Stielow B.J."/>
            <person name="de Hoog S."/>
            <person name="Vicente V.A."/>
            <person name="Weiss V.A."/>
            <person name="de Vries M."/>
            <person name="Cruz L.M."/>
            <person name="Souza E.M."/>
        </authorList>
    </citation>
    <scope>NUCLEOTIDE SEQUENCE [LARGE SCALE GENOMIC DNA]</scope>
    <source>
        <strain evidence="2 3">CBS 131958</strain>
    </source>
</reference>
<dbReference type="STRING" id="1664694.A0A0N1H583"/>
<keyword evidence="3" id="KW-1185">Reference proteome</keyword>
<dbReference type="Proteomes" id="UP000038010">
    <property type="component" value="Unassembled WGS sequence"/>
</dbReference>
<dbReference type="RefSeq" id="XP_017997416.1">
    <property type="nucleotide sequence ID" value="XM_018139171.1"/>
</dbReference>
<feature type="compositionally biased region" description="Basic and acidic residues" evidence="1">
    <location>
        <begin position="216"/>
        <end position="230"/>
    </location>
</feature>
<evidence type="ECO:0000256" key="1">
    <source>
        <dbReference type="SAM" id="MobiDB-lite"/>
    </source>
</evidence>
<dbReference type="OrthoDB" id="4158987at2759"/>
<feature type="compositionally biased region" description="Polar residues" evidence="1">
    <location>
        <begin position="234"/>
        <end position="243"/>
    </location>
</feature>
<evidence type="ECO:0000313" key="3">
    <source>
        <dbReference type="Proteomes" id="UP000038010"/>
    </source>
</evidence>
<sequence>MSTEEGGIRLPTQEELANLPKDERLKQAAAAAEAAANSNGIVSYLREKAAALTNPQERERMLTEAFQHETKAKGLTKKAKVLKSGTFQGAVGGAGIGAASAAGLGTVVGTLVGTVAGIPTTAVGGLVGAGTGLIHGPWVKLGLPGGKEEEVQIPQESIDSGAIRVDEKTGTVTAKDPNVLKEAAAVARAEAERDSSKGEGDEQKSQTNGERRKPKKLEIRSKKQESEHKPVGTLVSQAASKSESPARRKPPKLEVRSKQAQKAA</sequence>
<name>A0A0N1H583_9EURO</name>
<protein>
    <submittedName>
        <fullName evidence="2">Uncharacterized protein</fullName>
    </submittedName>
</protein>
<proteinExistence type="predicted"/>
<dbReference type="GeneID" id="28731051"/>
<feature type="region of interest" description="Disordered" evidence="1">
    <location>
        <begin position="1"/>
        <end position="20"/>
    </location>
</feature>
<dbReference type="EMBL" id="LFJN01000024">
    <property type="protein sequence ID" value="KPI37453.1"/>
    <property type="molecule type" value="Genomic_DNA"/>
</dbReference>
<organism evidence="2 3">
    <name type="scientific">Cyphellophora attinorum</name>
    <dbReference type="NCBI Taxonomy" id="1664694"/>
    <lineage>
        <taxon>Eukaryota</taxon>
        <taxon>Fungi</taxon>
        <taxon>Dikarya</taxon>
        <taxon>Ascomycota</taxon>
        <taxon>Pezizomycotina</taxon>
        <taxon>Eurotiomycetes</taxon>
        <taxon>Chaetothyriomycetidae</taxon>
        <taxon>Chaetothyriales</taxon>
        <taxon>Cyphellophoraceae</taxon>
        <taxon>Cyphellophora</taxon>
    </lineage>
</organism>
<feature type="compositionally biased region" description="Basic and acidic residues" evidence="1">
    <location>
        <begin position="189"/>
        <end position="204"/>
    </location>
</feature>
<feature type="region of interest" description="Disordered" evidence="1">
    <location>
        <begin position="150"/>
        <end position="264"/>
    </location>
</feature>
<comment type="caution">
    <text evidence="2">The sequence shown here is derived from an EMBL/GenBank/DDBJ whole genome shotgun (WGS) entry which is preliminary data.</text>
</comment>
<accession>A0A0N1H583</accession>
<dbReference type="AlphaFoldDB" id="A0A0N1H583"/>
<gene>
    <name evidence="2" type="ORF">AB675_10402</name>
</gene>
<dbReference type="VEuPathDB" id="FungiDB:AB675_10402"/>